<evidence type="ECO:0000256" key="1">
    <source>
        <dbReference type="SAM" id="MobiDB-lite"/>
    </source>
</evidence>
<keyword evidence="3" id="KW-1185">Reference proteome</keyword>
<evidence type="ECO:0000313" key="3">
    <source>
        <dbReference type="Proteomes" id="UP001159363"/>
    </source>
</evidence>
<protein>
    <submittedName>
        <fullName evidence="2">Uncharacterized protein</fullName>
    </submittedName>
</protein>
<feature type="compositionally biased region" description="Polar residues" evidence="1">
    <location>
        <begin position="147"/>
        <end position="156"/>
    </location>
</feature>
<accession>A0ABQ9HVK7</accession>
<feature type="region of interest" description="Disordered" evidence="1">
    <location>
        <begin position="97"/>
        <end position="156"/>
    </location>
</feature>
<organism evidence="2 3">
    <name type="scientific">Dryococelus australis</name>
    <dbReference type="NCBI Taxonomy" id="614101"/>
    <lineage>
        <taxon>Eukaryota</taxon>
        <taxon>Metazoa</taxon>
        <taxon>Ecdysozoa</taxon>
        <taxon>Arthropoda</taxon>
        <taxon>Hexapoda</taxon>
        <taxon>Insecta</taxon>
        <taxon>Pterygota</taxon>
        <taxon>Neoptera</taxon>
        <taxon>Polyneoptera</taxon>
        <taxon>Phasmatodea</taxon>
        <taxon>Verophasmatodea</taxon>
        <taxon>Anareolatae</taxon>
        <taxon>Phasmatidae</taxon>
        <taxon>Eurycanthinae</taxon>
        <taxon>Dryococelus</taxon>
    </lineage>
</organism>
<evidence type="ECO:0000313" key="2">
    <source>
        <dbReference type="EMBL" id="KAJ8888422.1"/>
    </source>
</evidence>
<comment type="caution">
    <text evidence="2">The sequence shown here is derived from an EMBL/GenBank/DDBJ whole genome shotgun (WGS) entry which is preliminary data.</text>
</comment>
<feature type="region of interest" description="Disordered" evidence="1">
    <location>
        <begin position="32"/>
        <end position="76"/>
    </location>
</feature>
<sequence>MRKSRSDTSPPPRGIRTRDLFIASVPDAYCNAADSRTAHPKGGDAAAKRARRIDAASECHLGTPSGLHRQGWSRRQPVKAIRRGDLVTAIATSSVCSLRLRRGQASGSRGKASRTSVPGTPESRGHTVNRSRRPDPTNACPEADHATSPTPSKATT</sequence>
<proteinExistence type="predicted"/>
<gene>
    <name evidence="2" type="ORF">PR048_007912</name>
</gene>
<reference evidence="2 3" key="1">
    <citation type="submission" date="2023-02" db="EMBL/GenBank/DDBJ databases">
        <title>LHISI_Scaffold_Assembly.</title>
        <authorList>
            <person name="Stuart O.P."/>
            <person name="Cleave R."/>
            <person name="Magrath M.J.L."/>
            <person name="Mikheyev A.S."/>
        </authorList>
    </citation>
    <scope>NUCLEOTIDE SEQUENCE [LARGE SCALE GENOMIC DNA]</scope>
    <source>
        <strain evidence="2">Daus_M_001</strain>
        <tissue evidence="2">Leg muscle</tissue>
    </source>
</reference>
<dbReference type="EMBL" id="JARBHB010000003">
    <property type="protein sequence ID" value="KAJ8888422.1"/>
    <property type="molecule type" value="Genomic_DNA"/>
</dbReference>
<name>A0ABQ9HVK7_9NEOP</name>
<dbReference type="Proteomes" id="UP001159363">
    <property type="component" value="Chromosome 3"/>
</dbReference>